<evidence type="ECO:0000313" key="1">
    <source>
        <dbReference type="EMBL" id="GBN18908.1"/>
    </source>
</evidence>
<protein>
    <submittedName>
        <fullName evidence="1">Uncharacterized protein</fullName>
    </submittedName>
</protein>
<keyword evidence="2" id="KW-1185">Reference proteome</keyword>
<dbReference type="Proteomes" id="UP000499080">
    <property type="component" value="Unassembled WGS sequence"/>
</dbReference>
<dbReference type="EMBL" id="BGPR01006424">
    <property type="protein sequence ID" value="GBN18908.1"/>
    <property type="molecule type" value="Genomic_DNA"/>
</dbReference>
<dbReference type="AlphaFoldDB" id="A0A4Y2LVR9"/>
<sequence length="86" mass="9159">MNYPRPTLASEINVSRCNISSAKAEVLVAITGHGPPRRYVLSLEEGNSTPTIIVPPGKARTRLLIRWLLIHVLMVPPAGGCTGTGA</sequence>
<gene>
    <name evidence="1" type="ORF">AVEN_103320_1</name>
</gene>
<organism evidence="1 2">
    <name type="scientific">Araneus ventricosus</name>
    <name type="common">Orbweaver spider</name>
    <name type="synonym">Epeira ventricosa</name>
    <dbReference type="NCBI Taxonomy" id="182803"/>
    <lineage>
        <taxon>Eukaryota</taxon>
        <taxon>Metazoa</taxon>
        <taxon>Ecdysozoa</taxon>
        <taxon>Arthropoda</taxon>
        <taxon>Chelicerata</taxon>
        <taxon>Arachnida</taxon>
        <taxon>Araneae</taxon>
        <taxon>Araneomorphae</taxon>
        <taxon>Entelegynae</taxon>
        <taxon>Araneoidea</taxon>
        <taxon>Araneidae</taxon>
        <taxon>Araneus</taxon>
    </lineage>
</organism>
<reference evidence="1 2" key="1">
    <citation type="journal article" date="2019" name="Sci. Rep.">
        <title>Orb-weaving spider Araneus ventricosus genome elucidates the spidroin gene catalogue.</title>
        <authorList>
            <person name="Kono N."/>
            <person name="Nakamura H."/>
            <person name="Ohtoshi R."/>
            <person name="Moran D.A.P."/>
            <person name="Shinohara A."/>
            <person name="Yoshida Y."/>
            <person name="Fujiwara M."/>
            <person name="Mori M."/>
            <person name="Tomita M."/>
            <person name="Arakawa K."/>
        </authorList>
    </citation>
    <scope>NUCLEOTIDE SEQUENCE [LARGE SCALE GENOMIC DNA]</scope>
</reference>
<name>A0A4Y2LVR9_ARAVE</name>
<accession>A0A4Y2LVR9</accession>
<proteinExistence type="predicted"/>
<evidence type="ECO:0000313" key="2">
    <source>
        <dbReference type="Proteomes" id="UP000499080"/>
    </source>
</evidence>
<comment type="caution">
    <text evidence="1">The sequence shown here is derived from an EMBL/GenBank/DDBJ whole genome shotgun (WGS) entry which is preliminary data.</text>
</comment>